<dbReference type="HOGENOM" id="CLU_076835_0_0_6"/>
<proteinExistence type="predicted"/>
<dbReference type="Gene3D" id="3.30.70.1070">
    <property type="entry name" value="Sporulation related repeat"/>
    <property type="match status" value="1"/>
</dbReference>
<dbReference type="eggNOG" id="COG3087">
    <property type="taxonomic scope" value="Bacteria"/>
</dbReference>
<evidence type="ECO:0000313" key="5">
    <source>
        <dbReference type="Proteomes" id="UP000002383"/>
    </source>
</evidence>
<keyword evidence="2" id="KW-0472">Membrane</keyword>
<dbReference type="KEGG" id="tgr:Tgr7_0262"/>
<accession>B8GU78</accession>
<dbReference type="GO" id="GO:0032153">
    <property type="term" value="C:cell division site"/>
    <property type="evidence" value="ECO:0007669"/>
    <property type="project" value="TreeGrafter"/>
</dbReference>
<dbReference type="Pfam" id="PF05036">
    <property type="entry name" value="SPOR"/>
    <property type="match status" value="1"/>
</dbReference>
<organism evidence="4 5">
    <name type="scientific">Thioalkalivibrio sulfidiphilus (strain HL-EbGR7)</name>
    <dbReference type="NCBI Taxonomy" id="396588"/>
    <lineage>
        <taxon>Bacteria</taxon>
        <taxon>Pseudomonadati</taxon>
        <taxon>Pseudomonadota</taxon>
        <taxon>Gammaproteobacteria</taxon>
        <taxon>Chromatiales</taxon>
        <taxon>Ectothiorhodospiraceae</taxon>
        <taxon>Thioalkalivibrio</taxon>
    </lineage>
</organism>
<protein>
    <recommendedName>
        <fullName evidence="3">SPOR domain-containing protein</fullName>
    </recommendedName>
</protein>
<dbReference type="InterPro" id="IPR052521">
    <property type="entry name" value="Cell_div_SPOR-domain"/>
</dbReference>
<dbReference type="OrthoDB" id="8558195at2"/>
<feature type="domain" description="SPOR" evidence="3">
    <location>
        <begin position="120"/>
        <end position="199"/>
    </location>
</feature>
<evidence type="ECO:0000256" key="1">
    <source>
        <dbReference type="SAM" id="MobiDB-lite"/>
    </source>
</evidence>
<gene>
    <name evidence="4" type="ordered locus">Tgr7_0262</name>
</gene>
<keyword evidence="2" id="KW-1133">Transmembrane helix</keyword>
<dbReference type="GO" id="GO:0032506">
    <property type="term" value="P:cytokinetic process"/>
    <property type="evidence" value="ECO:0007669"/>
    <property type="project" value="TreeGrafter"/>
</dbReference>
<sequence length="202" mass="22529" precursor="true">MATRDYKHSTSRSRKKKSSGVPGWVWGVAGLTVGLFAAFLVYLDGRDSAPAEPRVAATPAPAPAPRETRDVRRPQAEEIPAPPRPRFDFYTMLPELEVVVPEPETRPSRPGEPAPAPQRVEEPGVYMLQAGSFRQFQEADRMKASLALLGVQADIQRVQVNSDTWHRVRVGPFRDTAELNKVRERLHANQIQTLLMKLPESG</sequence>
<name>B8GU78_THISH</name>
<keyword evidence="2" id="KW-0812">Transmembrane</keyword>
<dbReference type="RefSeq" id="WP_012636850.1">
    <property type="nucleotide sequence ID" value="NC_011901.1"/>
</dbReference>
<feature type="compositionally biased region" description="Basic residues" evidence="1">
    <location>
        <begin position="9"/>
        <end position="18"/>
    </location>
</feature>
<dbReference type="GO" id="GO:0042834">
    <property type="term" value="F:peptidoglycan binding"/>
    <property type="evidence" value="ECO:0007669"/>
    <property type="project" value="InterPro"/>
</dbReference>
<dbReference type="PANTHER" id="PTHR38687:SF1">
    <property type="entry name" value="CELL DIVISION PROTEIN DEDD"/>
    <property type="match status" value="1"/>
</dbReference>
<reference evidence="4 5" key="1">
    <citation type="journal article" date="2011" name="Stand. Genomic Sci.">
        <title>Complete genome sequence of 'Thioalkalivibrio sulfidophilus' HL-EbGr7.</title>
        <authorList>
            <person name="Muyzer G."/>
            <person name="Sorokin D.Y."/>
            <person name="Mavromatis K."/>
            <person name="Lapidus A."/>
            <person name="Clum A."/>
            <person name="Ivanova N."/>
            <person name="Pati A."/>
            <person name="d'Haeseleer P."/>
            <person name="Woyke T."/>
            <person name="Kyrpides N.C."/>
        </authorList>
    </citation>
    <scope>NUCLEOTIDE SEQUENCE [LARGE SCALE GENOMIC DNA]</scope>
    <source>
        <strain evidence="4 5">HL-EbGR7</strain>
    </source>
</reference>
<feature type="region of interest" description="Disordered" evidence="1">
    <location>
        <begin position="1"/>
        <end position="21"/>
    </location>
</feature>
<dbReference type="PROSITE" id="PS51724">
    <property type="entry name" value="SPOR"/>
    <property type="match status" value="1"/>
</dbReference>
<evidence type="ECO:0000259" key="3">
    <source>
        <dbReference type="PROSITE" id="PS51724"/>
    </source>
</evidence>
<dbReference type="PANTHER" id="PTHR38687">
    <property type="entry name" value="CELL DIVISION PROTEIN DEDD-RELATED"/>
    <property type="match status" value="1"/>
</dbReference>
<feature type="region of interest" description="Disordered" evidence="1">
    <location>
        <begin position="50"/>
        <end position="72"/>
    </location>
</feature>
<dbReference type="InterPro" id="IPR036680">
    <property type="entry name" value="SPOR-like_sf"/>
</dbReference>
<dbReference type="AlphaFoldDB" id="B8GU78"/>
<evidence type="ECO:0000313" key="4">
    <source>
        <dbReference type="EMBL" id="ACL71361.1"/>
    </source>
</evidence>
<dbReference type="Proteomes" id="UP000002383">
    <property type="component" value="Chromosome"/>
</dbReference>
<feature type="compositionally biased region" description="Low complexity" evidence="1">
    <location>
        <begin position="50"/>
        <end position="59"/>
    </location>
</feature>
<dbReference type="GO" id="GO:0030428">
    <property type="term" value="C:cell septum"/>
    <property type="evidence" value="ECO:0007669"/>
    <property type="project" value="TreeGrafter"/>
</dbReference>
<dbReference type="InterPro" id="IPR007730">
    <property type="entry name" value="SPOR-like_dom"/>
</dbReference>
<dbReference type="EMBL" id="CP001339">
    <property type="protein sequence ID" value="ACL71361.1"/>
    <property type="molecule type" value="Genomic_DNA"/>
</dbReference>
<evidence type="ECO:0000256" key="2">
    <source>
        <dbReference type="SAM" id="Phobius"/>
    </source>
</evidence>
<dbReference type="STRING" id="396588.Tgr7_0262"/>
<keyword evidence="5" id="KW-1185">Reference proteome</keyword>
<dbReference type="SUPFAM" id="SSF110997">
    <property type="entry name" value="Sporulation related repeat"/>
    <property type="match status" value="1"/>
</dbReference>
<feature type="transmembrane region" description="Helical" evidence="2">
    <location>
        <begin position="21"/>
        <end position="43"/>
    </location>
</feature>